<feature type="compositionally biased region" description="Gly residues" evidence="5">
    <location>
        <begin position="1"/>
        <end position="11"/>
    </location>
</feature>
<keyword evidence="3" id="KW-0804">Transcription</keyword>
<accession>A0ABX7NYY7</accession>
<dbReference type="InterPro" id="IPR023772">
    <property type="entry name" value="DNA-bd_HTH_TetR-type_CS"/>
</dbReference>
<evidence type="ECO:0000256" key="2">
    <source>
        <dbReference type="ARBA" id="ARBA00023125"/>
    </source>
</evidence>
<feature type="compositionally biased region" description="Basic and acidic residues" evidence="5">
    <location>
        <begin position="75"/>
        <end position="87"/>
    </location>
</feature>
<feature type="region of interest" description="Disordered" evidence="5">
    <location>
        <begin position="1"/>
        <end position="87"/>
    </location>
</feature>
<dbReference type="Gene3D" id="1.10.10.60">
    <property type="entry name" value="Homeodomain-like"/>
    <property type="match status" value="1"/>
</dbReference>
<keyword evidence="1" id="KW-0805">Transcription regulation</keyword>
<reference evidence="7 8" key="1">
    <citation type="submission" date="2021-02" db="EMBL/GenBank/DDBJ databases">
        <title>De Novo genome assembly of isolated myxobacteria.</title>
        <authorList>
            <person name="Stevens D.C."/>
        </authorList>
    </citation>
    <scope>NUCLEOTIDE SEQUENCE [LARGE SCALE GENOMIC DNA]</scope>
    <source>
        <strain evidence="8">SCPEA02</strain>
    </source>
</reference>
<keyword evidence="2 4" id="KW-0238">DNA-binding</keyword>
<dbReference type="SUPFAM" id="SSF46689">
    <property type="entry name" value="Homeodomain-like"/>
    <property type="match status" value="1"/>
</dbReference>
<evidence type="ECO:0000313" key="8">
    <source>
        <dbReference type="Proteomes" id="UP000662747"/>
    </source>
</evidence>
<dbReference type="Proteomes" id="UP000662747">
    <property type="component" value="Chromosome"/>
</dbReference>
<name>A0ABX7NYY7_9BACT</name>
<evidence type="ECO:0000256" key="1">
    <source>
        <dbReference type="ARBA" id="ARBA00023015"/>
    </source>
</evidence>
<dbReference type="SUPFAM" id="SSF48498">
    <property type="entry name" value="Tetracyclin repressor-like, C-terminal domain"/>
    <property type="match status" value="1"/>
</dbReference>
<feature type="compositionally biased region" description="Basic and acidic residues" evidence="5">
    <location>
        <begin position="44"/>
        <end position="54"/>
    </location>
</feature>
<organism evidence="7 8">
    <name type="scientific">Pyxidicoccus parkwayensis</name>
    <dbReference type="NCBI Taxonomy" id="2813578"/>
    <lineage>
        <taxon>Bacteria</taxon>
        <taxon>Pseudomonadati</taxon>
        <taxon>Myxococcota</taxon>
        <taxon>Myxococcia</taxon>
        <taxon>Myxococcales</taxon>
        <taxon>Cystobacterineae</taxon>
        <taxon>Myxococcaceae</taxon>
        <taxon>Pyxidicoccus</taxon>
    </lineage>
</organism>
<evidence type="ECO:0000256" key="4">
    <source>
        <dbReference type="PROSITE-ProRule" id="PRU00335"/>
    </source>
</evidence>
<evidence type="ECO:0000259" key="6">
    <source>
        <dbReference type="PROSITE" id="PS50977"/>
    </source>
</evidence>
<keyword evidence="8" id="KW-1185">Reference proteome</keyword>
<feature type="domain" description="HTH tetR-type" evidence="6">
    <location>
        <begin position="87"/>
        <end position="147"/>
    </location>
</feature>
<evidence type="ECO:0000256" key="3">
    <source>
        <dbReference type="ARBA" id="ARBA00023163"/>
    </source>
</evidence>
<evidence type="ECO:0000256" key="5">
    <source>
        <dbReference type="SAM" id="MobiDB-lite"/>
    </source>
</evidence>
<dbReference type="PANTHER" id="PTHR30055">
    <property type="entry name" value="HTH-TYPE TRANSCRIPTIONAL REGULATOR RUTR"/>
    <property type="match status" value="1"/>
</dbReference>
<dbReference type="PROSITE" id="PS50977">
    <property type="entry name" value="HTH_TETR_2"/>
    <property type="match status" value="1"/>
</dbReference>
<dbReference type="InterPro" id="IPR001647">
    <property type="entry name" value="HTH_TetR"/>
</dbReference>
<gene>
    <name evidence="7" type="ORF">JY651_47140</name>
</gene>
<feature type="compositionally biased region" description="Basic and acidic residues" evidence="5">
    <location>
        <begin position="27"/>
        <end position="37"/>
    </location>
</feature>
<dbReference type="PANTHER" id="PTHR30055:SF234">
    <property type="entry name" value="HTH-TYPE TRANSCRIPTIONAL REGULATOR BETI"/>
    <property type="match status" value="1"/>
</dbReference>
<evidence type="ECO:0000313" key="7">
    <source>
        <dbReference type="EMBL" id="QSQ22606.1"/>
    </source>
</evidence>
<dbReference type="InterPro" id="IPR036271">
    <property type="entry name" value="Tet_transcr_reg_TetR-rel_C_sf"/>
</dbReference>
<dbReference type="PROSITE" id="PS01081">
    <property type="entry name" value="HTH_TETR_1"/>
    <property type="match status" value="1"/>
</dbReference>
<feature type="DNA-binding region" description="H-T-H motif" evidence="4">
    <location>
        <begin position="110"/>
        <end position="129"/>
    </location>
</feature>
<dbReference type="Gene3D" id="1.10.357.10">
    <property type="entry name" value="Tetracycline Repressor, domain 2"/>
    <property type="match status" value="1"/>
</dbReference>
<sequence>MASPGSSGGGRKSPPVRRRAQAPASGAEEREARKARAEASASGADEREVRKARAEASASGADERKARAEASASGADEREARKARRQEGRRKNILTAARAVLVREGISGLTLDAVAREADLSKPSLFYYFHSKEELVGELAVEGLAHEVEVLEAAVASADSGVEALAALVRAKVDLYAEDLDAFRVVYLWPQLMGRQSDAQRERVYALSARLNDTLEARLQADARAGRLAPGFQPRRLANVAWTVAHGLLSLVAGLENAGGSTRHTLSQLRDEACALLLRAGMR</sequence>
<dbReference type="InterPro" id="IPR009057">
    <property type="entry name" value="Homeodomain-like_sf"/>
</dbReference>
<protein>
    <submittedName>
        <fullName evidence="7">TetR family transcriptional regulator</fullName>
    </submittedName>
</protein>
<proteinExistence type="predicted"/>
<dbReference type="InterPro" id="IPR050109">
    <property type="entry name" value="HTH-type_TetR-like_transc_reg"/>
</dbReference>
<dbReference type="PRINTS" id="PR00455">
    <property type="entry name" value="HTHTETR"/>
</dbReference>
<dbReference type="EMBL" id="CP071090">
    <property type="protein sequence ID" value="QSQ22606.1"/>
    <property type="molecule type" value="Genomic_DNA"/>
</dbReference>
<dbReference type="Pfam" id="PF00440">
    <property type="entry name" value="TetR_N"/>
    <property type="match status" value="1"/>
</dbReference>